<dbReference type="Pfam" id="PF02985">
    <property type="entry name" value="HEAT"/>
    <property type="match status" value="1"/>
</dbReference>
<dbReference type="Gene3D" id="1.25.10.10">
    <property type="entry name" value="Leucine-rich Repeat Variant"/>
    <property type="match status" value="1"/>
</dbReference>
<feature type="compositionally biased region" description="Polar residues" evidence="4">
    <location>
        <begin position="220"/>
        <end position="231"/>
    </location>
</feature>
<evidence type="ECO:0000256" key="2">
    <source>
        <dbReference type="ARBA" id="ARBA00022574"/>
    </source>
</evidence>
<evidence type="ECO:0000256" key="3">
    <source>
        <dbReference type="ARBA" id="ARBA00022737"/>
    </source>
</evidence>
<dbReference type="InterPro" id="IPR036322">
    <property type="entry name" value="WD40_repeat_dom_sf"/>
</dbReference>
<dbReference type="GO" id="GO:0031931">
    <property type="term" value="C:TORC1 complex"/>
    <property type="evidence" value="ECO:0007669"/>
    <property type="project" value="InterPro"/>
</dbReference>
<dbReference type="InterPro" id="IPR029347">
    <property type="entry name" value="Raptor_N"/>
</dbReference>
<organism evidence="6 7">
    <name type="scientific">Chironomus riparius</name>
    <dbReference type="NCBI Taxonomy" id="315576"/>
    <lineage>
        <taxon>Eukaryota</taxon>
        <taxon>Metazoa</taxon>
        <taxon>Ecdysozoa</taxon>
        <taxon>Arthropoda</taxon>
        <taxon>Hexapoda</taxon>
        <taxon>Insecta</taxon>
        <taxon>Pterygota</taxon>
        <taxon>Neoptera</taxon>
        <taxon>Endopterygota</taxon>
        <taxon>Diptera</taxon>
        <taxon>Nematocera</taxon>
        <taxon>Chironomoidea</taxon>
        <taxon>Chironomidae</taxon>
        <taxon>Chironominae</taxon>
        <taxon>Chironomus</taxon>
    </lineage>
</organism>
<dbReference type="PANTHER" id="PTHR12848">
    <property type="entry name" value="REGULATORY-ASSOCIATED PROTEIN OF MTOR"/>
    <property type="match status" value="1"/>
</dbReference>
<protein>
    <recommendedName>
        <fullName evidence="5">Raptor N-terminal CASPase-like domain-containing protein</fullName>
    </recommendedName>
</protein>
<dbReference type="GO" id="GO:0071230">
    <property type="term" value="P:cellular response to amino acid stimulus"/>
    <property type="evidence" value="ECO:0007669"/>
    <property type="project" value="TreeGrafter"/>
</dbReference>
<dbReference type="EMBL" id="OU895877">
    <property type="protein sequence ID" value="CAG9800914.1"/>
    <property type="molecule type" value="Genomic_DNA"/>
</dbReference>
<gene>
    <name evidence="6" type="ORF">CHIRRI_LOCUS3851</name>
</gene>
<evidence type="ECO:0000256" key="4">
    <source>
        <dbReference type="SAM" id="MobiDB-lite"/>
    </source>
</evidence>
<dbReference type="Pfam" id="PF00400">
    <property type="entry name" value="WD40"/>
    <property type="match status" value="1"/>
</dbReference>
<reference evidence="6" key="1">
    <citation type="submission" date="2022-01" db="EMBL/GenBank/DDBJ databases">
        <authorList>
            <person name="King R."/>
        </authorList>
    </citation>
    <scope>NUCLEOTIDE SEQUENCE</scope>
</reference>
<dbReference type="SMART" id="SM00320">
    <property type="entry name" value="WD40"/>
    <property type="match status" value="5"/>
</dbReference>
<dbReference type="PANTHER" id="PTHR12848:SF16">
    <property type="entry name" value="REGULATORY-ASSOCIATED PROTEIN OF MTOR"/>
    <property type="match status" value="1"/>
</dbReference>
<reference evidence="6" key="2">
    <citation type="submission" date="2022-10" db="EMBL/GenBank/DDBJ databases">
        <authorList>
            <consortium name="ENA_rothamsted_submissions"/>
            <consortium name="culmorum"/>
            <person name="King R."/>
        </authorList>
    </citation>
    <scope>NUCLEOTIDE SEQUENCE</scope>
</reference>
<keyword evidence="2" id="KW-0853">WD repeat</keyword>
<comment type="similarity">
    <text evidence="1">Belongs to the WD repeat RAPTOR family.</text>
</comment>
<evidence type="ECO:0000313" key="7">
    <source>
        <dbReference type="Proteomes" id="UP001153620"/>
    </source>
</evidence>
<dbReference type="Gene3D" id="2.130.10.10">
    <property type="entry name" value="YVTN repeat-like/Quinoprotein amine dehydrogenase"/>
    <property type="match status" value="2"/>
</dbReference>
<dbReference type="PRINTS" id="PR01547">
    <property type="entry name" value="YEAST176DUF"/>
</dbReference>
<dbReference type="GO" id="GO:0005737">
    <property type="term" value="C:cytoplasm"/>
    <property type="evidence" value="ECO:0007669"/>
    <property type="project" value="TreeGrafter"/>
</dbReference>
<name>A0A9N9RM77_9DIPT</name>
<dbReference type="GO" id="GO:0030307">
    <property type="term" value="P:positive regulation of cell growth"/>
    <property type="evidence" value="ECO:0007669"/>
    <property type="project" value="TreeGrafter"/>
</dbReference>
<dbReference type="InterPro" id="IPR015943">
    <property type="entry name" value="WD40/YVTN_repeat-like_dom_sf"/>
</dbReference>
<feature type="domain" description="Raptor N-terminal CASPase-like" evidence="5">
    <location>
        <begin position="50"/>
        <end position="203"/>
    </location>
</feature>
<dbReference type="FunFam" id="1.25.10.10:FF:000276">
    <property type="entry name" value="Regulatory-associated protein of mTOR isoform 1"/>
    <property type="match status" value="1"/>
</dbReference>
<keyword evidence="3" id="KW-0677">Repeat</keyword>
<dbReference type="AlphaFoldDB" id="A0A9N9RM77"/>
<feature type="compositionally biased region" description="Low complexity" evidence="4">
    <location>
        <begin position="232"/>
        <end position="244"/>
    </location>
</feature>
<evidence type="ECO:0000256" key="1">
    <source>
        <dbReference type="ARBA" id="ARBA00009257"/>
    </source>
</evidence>
<dbReference type="InterPro" id="IPR001680">
    <property type="entry name" value="WD40_rpt"/>
</dbReference>
<feature type="region of interest" description="Disordered" evidence="4">
    <location>
        <begin position="212"/>
        <end position="244"/>
    </location>
</feature>
<dbReference type="InterPro" id="IPR011989">
    <property type="entry name" value="ARM-like"/>
</dbReference>
<dbReference type="Pfam" id="PF14538">
    <property type="entry name" value="Raptor_N"/>
    <property type="match status" value="1"/>
</dbReference>
<sequence length="1265" mass="142047">MRVKEEGIFKMHSEDDDYNLPLSFTHRRHEQQAIDSASNLMVKNWRLKERMKTVSVALVLCLNVGVDPPDLVKIDPCARLECWFDPSSVAPQKALEVIGSSLQKQYERWQPKARYKLSLDPTVEDVKKLCISLRRNAKEERVLFHYNGHGVPRPTQNGEIWVFNRTYTQYIPLSIYDLQNWMGAPSIYVYDCSNAGVIVNSFNTFAEQHEAEQLAAQGQNRGSSPSGQPTVNSNSTANASSSNSNSHQSFRNCIQLAACTADQILPMNPDLPADLFTSCLTTPVKTALKWFSLKSTSKLVPHVNYDMIMSIPGALHDRRTMLGELNWIFTAITDTIAWNTLPRDLFQTLFRQDLLVASLFRNFLLADRILRSYDCTPISSPALPPTFRHPMWAAWDLALDLALSQLPDVLAGKKTYENSPFFEQQLTAFQVWLEGNPDQENPPEQLPIVLQVLLSQAHRIRALELLEKFLDIGPWAVSLALNVGIFPYVLKLLQSQATELRPFLVCIWAKILAVDYTCQVDIVRESADSYFLNALRDTTVVHGKFDCRTFAAFVLATIVYKFEQGQANALRGSLLSICLEQIEDPDPLLRKWFAICLGNLWLNYEDARWSGARDLAYEKMFILLKDPVPEVRAATVYALGTFISSAIERTSQANDLDRQIAMHMLECVSSDMSPLVRMELVAALQWIVKLFDNHFVEVYLRDDGNNHDGPKDGSLKRSARFRTGSEKNLMMYSSVYARLWNGIVNLSRDPYPEVAIMGCKIVDYIKHIAVEIAPSLQMIPLAKEVICDNNRISTSGGSHNSYSLPPSPNVKNLPNYMNNSHSGSTARLSESMSGSVASNREKVHKLRIPIVKTNLIDWEFSSFAKPLKYLANHKGTMENDQFSQETVVRKQRFNRNARIRKEASDQQRLATFHNLKTQSFVGKTAMIPSIVKLHPYEQQIAVAYLDRIMLKDWGNDISTTLSPVQLNPPNYTHHYAATIQTTTNIGKKVSVCAPTSMRVSSLQFINSHDRGLVLAGYDDGSIRIWKNSCDNQSSNRSLTGNLVTAFQALDDPPARSARIYGLQTAWHQSTQTIIVGGESKVIRLWDAEKELKYMDIPVGSDFPISHISCAPNALFAIAYGDGFVQIFDRRANPSDNKIMTYREHHSSLLALCLRNDCESLITGSSLGVIRLFDIRNRASIQTWTAGSDTTSVAIHSSADIVACAGQSISIHGLDGVQINTIQSHEGFMGPRFGQTSCLSFHPHKISLAAGFVDNHVCVFTVQNEK</sequence>
<dbReference type="GO" id="GO:0009267">
    <property type="term" value="P:cellular response to starvation"/>
    <property type="evidence" value="ECO:0007669"/>
    <property type="project" value="TreeGrafter"/>
</dbReference>
<proteinExistence type="inferred from homology"/>
<keyword evidence="7" id="KW-1185">Reference proteome</keyword>
<dbReference type="InterPro" id="IPR000357">
    <property type="entry name" value="HEAT"/>
</dbReference>
<dbReference type="SUPFAM" id="SSF48371">
    <property type="entry name" value="ARM repeat"/>
    <property type="match status" value="1"/>
</dbReference>
<evidence type="ECO:0000259" key="5">
    <source>
        <dbReference type="SMART" id="SM01302"/>
    </source>
</evidence>
<dbReference type="SUPFAM" id="SSF50978">
    <property type="entry name" value="WD40 repeat-like"/>
    <property type="match status" value="1"/>
</dbReference>
<dbReference type="GO" id="GO:0010506">
    <property type="term" value="P:regulation of autophagy"/>
    <property type="evidence" value="ECO:0007669"/>
    <property type="project" value="TreeGrafter"/>
</dbReference>
<dbReference type="InterPro" id="IPR016024">
    <property type="entry name" value="ARM-type_fold"/>
</dbReference>
<dbReference type="GO" id="GO:0030674">
    <property type="term" value="F:protein-macromolecule adaptor activity"/>
    <property type="evidence" value="ECO:0007669"/>
    <property type="project" value="TreeGrafter"/>
</dbReference>
<dbReference type="InterPro" id="IPR004083">
    <property type="entry name" value="Raptor"/>
</dbReference>
<dbReference type="SMART" id="SM01302">
    <property type="entry name" value="Raptor_N"/>
    <property type="match status" value="1"/>
</dbReference>
<dbReference type="Proteomes" id="UP001153620">
    <property type="component" value="Chromosome 1"/>
</dbReference>
<evidence type="ECO:0000313" key="6">
    <source>
        <dbReference type="EMBL" id="CAG9800914.1"/>
    </source>
</evidence>
<accession>A0A9N9RM77</accession>
<dbReference type="GO" id="GO:0038202">
    <property type="term" value="P:TORC1 signaling"/>
    <property type="evidence" value="ECO:0007669"/>
    <property type="project" value="TreeGrafter"/>
</dbReference>
<dbReference type="OrthoDB" id="10262360at2759"/>